<evidence type="ECO:0000256" key="1">
    <source>
        <dbReference type="ARBA" id="ARBA00000098"/>
    </source>
</evidence>
<keyword evidence="7" id="KW-0645">Protease</keyword>
<dbReference type="GO" id="GO:0005615">
    <property type="term" value="C:extracellular space"/>
    <property type="evidence" value="ECO:0007669"/>
    <property type="project" value="TreeGrafter"/>
</dbReference>
<evidence type="ECO:0000256" key="6">
    <source>
        <dbReference type="ARBA" id="ARBA00022438"/>
    </source>
</evidence>
<evidence type="ECO:0000256" key="3">
    <source>
        <dbReference type="ARBA" id="ARBA00010136"/>
    </source>
</evidence>
<comment type="cofactor">
    <cofactor evidence="2">
        <name>Zn(2+)</name>
        <dbReference type="ChEBI" id="CHEBI:29105"/>
    </cofactor>
</comment>
<dbReference type="Pfam" id="PF01433">
    <property type="entry name" value="Peptidase_M1"/>
    <property type="match status" value="1"/>
</dbReference>
<dbReference type="InterPro" id="IPR042097">
    <property type="entry name" value="Aminopeptidase_N-like_N_sf"/>
</dbReference>
<dbReference type="GO" id="GO:0016020">
    <property type="term" value="C:membrane"/>
    <property type="evidence" value="ECO:0007669"/>
    <property type="project" value="TreeGrafter"/>
</dbReference>
<dbReference type="KEGG" id="cstr:CBE89_03835"/>
<evidence type="ECO:0000313" key="18">
    <source>
        <dbReference type="Proteomes" id="UP000250197"/>
    </source>
</evidence>
<evidence type="ECO:0000256" key="9">
    <source>
        <dbReference type="ARBA" id="ARBA00022801"/>
    </source>
</evidence>
<dbReference type="CDD" id="cd09602">
    <property type="entry name" value="M1_APN"/>
    <property type="match status" value="1"/>
</dbReference>
<dbReference type="PRINTS" id="PR00756">
    <property type="entry name" value="ALADIPTASE"/>
</dbReference>
<evidence type="ECO:0000256" key="12">
    <source>
        <dbReference type="ARBA" id="ARBA00029811"/>
    </source>
</evidence>
<evidence type="ECO:0000256" key="10">
    <source>
        <dbReference type="ARBA" id="ARBA00022833"/>
    </source>
</evidence>
<name>A0A2Z2J280_CORST</name>
<dbReference type="PANTHER" id="PTHR11533:SF174">
    <property type="entry name" value="PUROMYCIN-SENSITIVE AMINOPEPTIDASE-RELATED"/>
    <property type="match status" value="1"/>
</dbReference>
<comment type="similarity">
    <text evidence="3">Belongs to the peptidase M1 family.</text>
</comment>
<protein>
    <recommendedName>
        <fullName evidence="5">Aminopeptidase N</fullName>
        <ecNumber evidence="4">3.4.11.2</ecNumber>
    </recommendedName>
    <alternativeName>
        <fullName evidence="12">Alanine aminopeptidase</fullName>
    </alternativeName>
    <alternativeName>
        <fullName evidence="13">Lysyl aminopeptidase</fullName>
    </alternativeName>
</protein>
<proteinExistence type="inferred from homology"/>
<gene>
    <name evidence="17" type="ORF">CBE89_03835</name>
</gene>
<dbReference type="GO" id="GO:0042277">
    <property type="term" value="F:peptide binding"/>
    <property type="evidence" value="ECO:0007669"/>
    <property type="project" value="TreeGrafter"/>
</dbReference>
<evidence type="ECO:0000259" key="16">
    <source>
        <dbReference type="Pfam" id="PF17900"/>
    </source>
</evidence>
<dbReference type="EC" id="3.4.11.2" evidence="4"/>
<dbReference type="InterPro" id="IPR050344">
    <property type="entry name" value="Peptidase_M1_aminopeptidases"/>
</dbReference>
<accession>A0A2Z2J280</accession>
<evidence type="ECO:0000256" key="11">
    <source>
        <dbReference type="ARBA" id="ARBA00023049"/>
    </source>
</evidence>
<dbReference type="InterPro" id="IPR024571">
    <property type="entry name" value="ERAP1-like_C_dom"/>
</dbReference>
<dbReference type="FunFam" id="1.10.390.10:FF:000004">
    <property type="entry name" value="Aminopeptidase N"/>
    <property type="match status" value="1"/>
</dbReference>
<dbReference type="GO" id="GO:0005737">
    <property type="term" value="C:cytoplasm"/>
    <property type="evidence" value="ECO:0007669"/>
    <property type="project" value="TreeGrafter"/>
</dbReference>
<dbReference type="NCBIfam" id="TIGR02412">
    <property type="entry name" value="pepN_strep_liv"/>
    <property type="match status" value="1"/>
</dbReference>
<dbReference type="InterPro" id="IPR027268">
    <property type="entry name" value="Peptidase_M4/M1_CTD_sf"/>
</dbReference>
<comment type="catalytic activity">
    <reaction evidence="1">
        <text>Release of an N-terminal amino acid, Xaa-|-Yaa- from a peptide, amide or arylamide. Xaa is preferably Ala, but may be most amino acids including Pro (slow action). When a terminal hydrophobic residue is followed by a prolyl residue, the two may be released as an intact Xaa-Pro dipeptide.</text>
        <dbReference type="EC" id="3.4.11.2"/>
    </reaction>
</comment>
<dbReference type="SUPFAM" id="SSF55486">
    <property type="entry name" value="Metalloproteases ('zincins'), catalytic domain"/>
    <property type="match status" value="1"/>
</dbReference>
<evidence type="ECO:0000259" key="15">
    <source>
        <dbReference type="Pfam" id="PF11838"/>
    </source>
</evidence>
<feature type="domain" description="ERAP1-like C-terminal" evidence="15">
    <location>
        <begin position="535"/>
        <end position="832"/>
    </location>
</feature>
<keyword evidence="9" id="KW-0378">Hydrolase</keyword>
<dbReference type="RefSeq" id="WP_086890854.1">
    <property type="nucleotide sequence ID" value="NZ_CP021252.1"/>
</dbReference>
<evidence type="ECO:0000256" key="7">
    <source>
        <dbReference type="ARBA" id="ARBA00022670"/>
    </source>
</evidence>
<dbReference type="PANTHER" id="PTHR11533">
    <property type="entry name" value="PROTEASE M1 ZINC METALLOPROTEASE"/>
    <property type="match status" value="1"/>
</dbReference>
<evidence type="ECO:0000313" key="17">
    <source>
        <dbReference type="EMBL" id="ART20714.1"/>
    </source>
</evidence>
<evidence type="ECO:0000256" key="4">
    <source>
        <dbReference type="ARBA" id="ARBA00012564"/>
    </source>
</evidence>
<dbReference type="Pfam" id="PF11838">
    <property type="entry name" value="ERAP1_C"/>
    <property type="match status" value="1"/>
</dbReference>
<evidence type="ECO:0000256" key="8">
    <source>
        <dbReference type="ARBA" id="ARBA00022723"/>
    </source>
</evidence>
<dbReference type="InterPro" id="IPR001930">
    <property type="entry name" value="Peptidase_M1"/>
</dbReference>
<feature type="domain" description="Aminopeptidase N-like N-terminal" evidence="16">
    <location>
        <begin position="22"/>
        <end position="189"/>
    </location>
</feature>
<dbReference type="GO" id="GO:0043171">
    <property type="term" value="P:peptide catabolic process"/>
    <property type="evidence" value="ECO:0007669"/>
    <property type="project" value="TreeGrafter"/>
</dbReference>
<dbReference type="Pfam" id="PF17900">
    <property type="entry name" value="Peptidase_M1_N"/>
    <property type="match status" value="1"/>
</dbReference>
<evidence type="ECO:0000256" key="5">
    <source>
        <dbReference type="ARBA" id="ARBA00015611"/>
    </source>
</evidence>
<dbReference type="GO" id="GO:0008270">
    <property type="term" value="F:zinc ion binding"/>
    <property type="evidence" value="ECO:0007669"/>
    <property type="project" value="InterPro"/>
</dbReference>
<dbReference type="Gene3D" id="2.60.40.1730">
    <property type="entry name" value="tricorn interacting facor f3 domain"/>
    <property type="match status" value="1"/>
</dbReference>
<dbReference type="Proteomes" id="UP000250197">
    <property type="component" value="Chromosome"/>
</dbReference>
<sequence>MTSINLTREEANARSQMIDVKHYDVHLDLTSSETHFISTTVVSFRVKQAGSTFIDLRGEELLELRLNGAPLPTNAYEAKYGVPLSGLQVADYELKVVAKIPYSHTGEGLHRFVDPADEKVYLYTQFETADAKRVFACFDQPNMKATYSLAFDAPADWTVITNGPTQTTAGANGSQTWSTEIDYPLSTYLVALCAGPYYEVTDTWTGELSEHPEGKQAQKLEVPLGVYCRASLAEHLDAECILTETKQGFDFYHRNFGFAYPFGKYDQIFVPEFNAGAMENAGCVTIRDEYVFSSKATHYKYERRADTILHELAHMWFGDLVTMEWWDDLWLNESFATWSAAISQAEETQYDTAWITFANVEKSWAYQQDQLPTTHPISTDASDIETVEQNFDGITYAKGASVLKQLQAYVGRENFLAGVRRHFAAHAWGNATFDDLLGHLEQASGRDLSFWAQQWLKTSGINTLGVALNADESGTITHAYLSQRGDTLRTHRVAVGLYNLQDGQVVRTDRIEMDVDGSFTEIPELIGRQLADIDFLLPNDDDLTYCIIELDAGSLQFLLDNIDKFTDPMARTLCWSTAWEMTRSGTMRARDFVALVARGAAAETELAVLERIVQQASSAQSNYADPAWAEESTVLADALLEGTKDSDPERSIIFTQALAKIRLTEGTRAFLQDVLESSDDEGLRWYAIAALAADGALDDVSSAVDAQLARDNSATGYQAAVRARAAVNTAENKRAVWDEIAAGELTNRELTSKLEGLTYPGSDELLPTSEFFDVAEKVWSSQSSEIGLTSVTGLFPSWAISQETLDEADEFLKRDLAGGLRRSVTEQRDRMARALRNRAVDAD</sequence>
<evidence type="ECO:0000256" key="13">
    <source>
        <dbReference type="ARBA" id="ARBA00031533"/>
    </source>
</evidence>
<reference evidence="17 18" key="1">
    <citation type="submission" date="2017-05" db="EMBL/GenBank/DDBJ databases">
        <title>Complete genome sequence of Corynebacterium striatum KC-Na-1 isolated from Neophocaena asiaeorientalis in Korea.</title>
        <authorList>
            <person name="Kim J.H."/>
            <person name="Lee K."/>
        </authorList>
    </citation>
    <scope>NUCLEOTIDE SEQUENCE [LARGE SCALE GENOMIC DNA]</scope>
    <source>
        <strain evidence="17 18">KC-Na-01</strain>
    </source>
</reference>
<organism evidence="17 18">
    <name type="scientific">Corynebacterium striatum</name>
    <dbReference type="NCBI Taxonomy" id="43770"/>
    <lineage>
        <taxon>Bacteria</taxon>
        <taxon>Bacillati</taxon>
        <taxon>Actinomycetota</taxon>
        <taxon>Actinomycetes</taxon>
        <taxon>Mycobacteriales</taxon>
        <taxon>Corynebacteriaceae</taxon>
        <taxon>Corynebacterium</taxon>
    </lineage>
</organism>
<keyword evidence="8" id="KW-0479">Metal-binding</keyword>
<keyword evidence="6 17" id="KW-0031">Aminopeptidase</keyword>
<dbReference type="SUPFAM" id="SSF63737">
    <property type="entry name" value="Leukotriene A4 hydrolase N-terminal domain"/>
    <property type="match status" value="1"/>
</dbReference>
<dbReference type="InterPro" id="IPR012778">
    <property type="entry name" value="Pept_M1_aminopeptidase"/>
</dbReference>
<dbReference type="InterPro" id="IPR014782">
    <property type="entry name" value="Peptidase_M1_dom"/>
</dbReference>
<dbReference type="Gene3D" id="1.10.390.10">
    <property type="entry name" value="Neutral Protease Domain 2"/>
    <property type="match status" value="1"/>
</dbReference>
<feature type="domain" description="Peptidase M1 membrane alanine aminopeptidase" evidence="14">
    <location>
        <begin position="244"/>
        <end position="455"/>
    </location>
</feature>
<dbReference type="AlphaFoldDB" id="A0A2Z2J280"/>
<keyword evidence="11" id="KW-0482">Metalloprotease</keyword>
<evidence type="ECO:0000256" key="2">
    <source>
        <dbReference type="ARBA" id="ARBA00001947"/>
    </source>
</evidence>
<dbReference type="GO" id="GO:0016285">
    <property type="term" value="F:alanyl aminopeptidase activity"/>
    <property type="evidence" value="ECO:0007669"/>
    <property type="project" value="UniProtKB-EC"/>
</dbReference>
<keyword evidence="10" id="KW-0862">Zinc</keyword>
<dbReference type="EMBL" id="CP021252">
    <property type="protein sequence ID" value="ART20714.1"/>
    <property type="molecule type" value="Genomic_DNA"/>
</dbReference>
<dbReference type="GO" id="GO:0006508">
    <property type="term" value="P:proteolysis"/>
    <property type="evidence" value="ECO:0007669"/>
    <property type="project" value="UniProtKB-KW"/>
</dbReference>
<dbReference type="GO" id="GO:0070006">
    <property type="term" value="F:metalloaminopeptidase activity"/>
    <property type="evidence" value="ECO:0007669"/>
    <property type="project" value="TreeGrafter"/>
</dbReference>
<dbReference type="InterPro" id="IPR045357">
    <property type="entry name" value="Aminopeptidase_N-like_N"/>
</dbReference>
<evidence type="ECO:0000259" key="14">
    <source>
        <dbReference type="Pfam" id="PF01433"/>
    </source>
</evidence>